<dbReference type="Proteomes" id="UP000052022">
    <property type="component" value="Unassembled WGS sequence"/>
</dbReference>
<proteinExistence type="predicted"/>
<keyword evidence="1" id="KW-0812">Transmembrane</keyword>
<keyword evidence="1" id="KW-0472">Membrane</keyword>
<gene>
    <name evidence="2" type="ORF">TRM7557_02196</name>
</gene>
<evidence type="ECO:0008006" key="4">
    <source>
        <dbReference type="Google" id="ProtNLM"/>
    </source>
</evidence>
<keyword evidence="3" id="KW-1185">Reference proteome</keyword>
<organism evidence="2 3">
    <name type="scientific">Tritonibacter multivorans</name>
    <dbReference type="NCBI Taxonomy" id="928856"/>
    <lineage>
        <taxon>Bacteria</taxon>
        <taxon>Pseudomonadati</taxon>
        <taxon>Pseudomonadota</taxon>
        <taxon>Alphaproteobacteria</taxon>
        <taxon>Rhodobacterales</taxon>
        <taxon>Paracoccaceae</taxon>
        <taxon>Tritonibacter</taxon>
    </lineage>
</organism>
<dbReference type="OrthoDB" id="7842489at2"/>
<dbReference type="STRING" id="928856.SAMN04488049_13012"/>
<dbReference type="AlphaFoldDB" id="A0A0P1GCN0"/>
<reference evidence="2 3" key="1">
    <citation type="submission" date="2015-09" db="EMBL/GenBank/DDBJ databases">
        <authorList>
            <consortium name="Swine Surveillance"/>
        </authorList>
    </citation>
    <scope>NUCLEOTIDE SEQUENCE [LARGE SCALE GENOMIC DNA]</scope>
    <source>
        <strain evidence="2 3">CECT 7557</strain>
    </source>
</reference>
<protein>
    <recommendedName>
        <fullName evidence="4">5-bromo-4-chloroindolyl phosphate hydrolysis protein</fullName>
    </recommendedName>
</protein>
<sequence length="223" mass="24294">MKPRLTLWICGLLAASAAAAFAWFMRLPLPFEGFAIVAAGGLAFVATLSLVAFAPSSWVWSEAERLRMAFQARHGLTGDTAENVLEAIERAHGRAKVLRKSAGKMRKDMAERVLGTADRFDAAARELFYTPDRLRDLRAVLIRSKLIEDAALAHATLRQRKQAETEDTSRQKLATAIDALEAAFDATDLMAARGLLAEVETSSGVAETLLRPHNFKKTTGPSA</sequence>
<evidence type="ECO:0000256" key="1">
    <source>
        <dbReference type="SAM" id="Phobius"/>
    </source>
</evidence>
<dbReference type="RefSeq" id="WP_058290251.1">
    <property type="nucleotide sequence ID" value="NZ_CYSD01000035.1"/>
</dbReference>
<name>A0A0P1GCN0_9RHOB</name>
<keyword evidence="1" id="KW-1133">Transmembrane helix</keyword>
<evidence type="ECO:0000313" key="3">
    <source>
        <dbReference type="Proteomes" id="UP000052022"/>
    </source>
</evidence>
<evidence type="ECO:0000313" key="2">
    <source>
        <dbReference type="EMBL" id="CUH79110.1"/>
    </source>
</evidence>
<dbReference type="EMBL" id="CYSD01000035">
    <property type="protein sequence ID" value="CUH79110.1"/>
    <property type="molecule type" value="Genomic_DNA"/>
</dbReference>
<feature type="transmembrane region" description="Helical" evidence="1">
    <location>
        <begin position="36"/>
        <end position="60"/>
    </location>
</feature>
<accession>A0A0P1GCN0</accession>